<protein>
    <submittedName>
        <fullName evidence="1">Uncharacterized protein</fullName>
    </submittedName>
</protein>
<evidence type="ECO:0000313" key="2">
    <source>
        <dbReference type="Proteomes" id="UP000238479"/>
    </source>
</evidence>
<sequence length="51" mass="6177">MRRLEVGGFGVREKRGWSRWLRHCALSLVLPMVRVFNCGWLSDKEEKWMRN</sequence>
<comment type="caution">
    <text evidence="1">The sequence shown here is derived from an EMBL/GenBank/DDBJ whole genome shotgun (WGS) entry which is preliminary data.</text>
</comment>
<gene>
    <name evidence="1" type="ORF">RchiOBHm_Chr3g0461301</name>
</gene>
<dbReference type="Gramene" id="PRQ42772">
    <property type="protein sequence ID" value="PRQ42772"/>
    <property type="gene ID" value="RchiOBHm_Chr3g0461301"/>
</dbReference>
<name>A0A2P6R8N3_ROSCH</name>
<reference evidence="1 2" key="1">
    <citation type="journal article" date="2018" name="Nat. Genet.">
        <title>The Rosa genome provides new insights in the design of modern roses.</title>
        <authorList>
            <person name="Bendahmane M."/>
        </authorList>
    </citation>
    <scope>NUCLEOTIDE SEQUENCE [LARGE SCALE GENOMIC DNA]</scope>
    <source>
        <strain evidence="2">cv. Old Blush</strain>
    </source>
</reference>
<dbReference type="AlphaFoldDB" id="A0A2P6R8N3"/>
<dbReference type="Proteomes" id="UP000238479">
    <property type="component" value="Chromosome 3"/>
</dbReference>
<proteinExistence type="predicted"/>
<organism evidence="1 2">
    <name type="scientific">Rosa chinensis</name>
    <name type="common">China rose</name>
    <dbReference type="NCBI Taxonomy" id="74649"/>
    <lineage>
        <taxon>Eukaryota</taxon>
        <taxon>Viridiplantae</taxon>
        <taxon>Streptophyta</taxon>
        <taxon>Embryophyta</taxon>
        <taxon>Tracheophyta</taxon>
        <taxon>Spermatophyta</taxon>
        <taxon>Magnoliopsida</taxon>
        <taxon>eudicotyledons</taxon>
        <taxon>Gunneridae</taxon>
        <taxon>Pentapetalae</taxon>
        <taxon>rosids</taxon>
        <taxon>fabids</taxon>
        <taxon>Rosales</taxon>
        <taxon>Rosaceae</taxon>
        <taxon>Rosoideae</taxon>
        <taxon>Rosoideae incertae sedis</taxon>
        <taxon>Rosa</taxon>
    </lineage>
</organism>
<evidence type="ECO:0000313" key="1">
    <source>
        <dbReference type="EMBL" id="PRQ42772.1"/>
    </source>
</evidence>
<keyword evidence="2" id="KW-1185">Reference proteome</keyword>
<dbReference type="EMBL" id="PDCK01000041">
    <property type="protein sequence ID" value="PRQ42772.1"/>
    <property type="molecule type" value="Genomic_DNA"/>
</dbReference>
<accession>A0A2P6R8N3</accession>